<dbReference type="STRING" id="1346286.SAMN05444362_11450"/>
<dbReference type="EMBL" id="FQUC01000014">
    <property type="protein sequence ID" value="SHG04369.1"/>
    <property type="molecule type" value="Genomic_DNA"/>
</dbReference>
<evidence type="ECO:0000313" key="2">
    <source>
        <dbReference type="Proteomes" id="UP000184480"/>
    </source>
</evidence>
<gene>
    <name evidence="1" type="ORF">SAMN05444362_11450</name>
</gene>
<name>A0A1M5GKX6_9BACT</name>
<accession>A0A1M5GKX6</accession>
<evidence type="ECO:0000313" key="1">
    <source>
        <dbReference type="EMBL" id="SHG04369.1"/>
    </source>
</evidence>
<proteinExistence type="predicted"/>
<organism evidence="1 2">
    <name type="scientific">Dysgonomonas macrotermitis</name>
    <dbReference type="NCBI Taxonomy" id="1346286"/>
    <lineage>
        <taxon>Bacteria</taxon>
        <taxon>Pseudomonadati</taxon>
        <taxon>Bacteroidota</taxon>
        <taxon>Bacteroidia</taxon>
        <taxon>Bacteroidales</taxon>
        <taxon>Dysgonomonadaceae</taxon>
        <taxon>Dysgonomonas</taxon>
    </lineage>
</organism>
<protein>
    <submittedName>
        <fullName evidence="1">Uncharacterized protein</fullName>
    </submittedName>
</protein>
<sequence>MKKKTYILNGNQFDSFEDALNYATKNGWIVENSETIVYKGLTRVLINVKSK</sequence>
<dbReference type="Proteomes" id="UP000184480">
    <property type="component" value="Unassembled WGS sequence"/>
</dbReference>
<reference evidence="2" key="1">
    <citation type="submission" date="2016-11" db="EMBL/GenBank/DDBJ databases">
        <authorList>
            <person name="Varghese N."/>
            <person name="Submissions S."/>
        </authorList>
    </citation>
    <scope>NUCLEOTIDE SEQUENCE [LARGE SCALE GENOMIC DNA]</scope>
    <source>
        <strain evidence="2">DSM 27370</strain>
    </source>
</reference>
<dbReference type="RefSeq" id="WP_139262088.1">
    <property type="nucleotide sequence ID" value="NZ_BBXL01000014.1"/>
</dbReference>
<keyword evidence="2" id="KW-1185">Reference proteome</keyword>
<dbReference type="AlphaFoldDB" id="A0A1M5GKX6"/>